<protein>
    <recommendedName>
        <fullName evidence="4">SHOCT domain-containing protein</fullName>
    </recommendedName>
</protein>
<accession>A0A7W6PNT6</accession>
<proteinExistence type="predicted"/>
<evidence type="ECO:0000313" key="3">
    <source>
        <dbReference type="Proteomes" id="UP000519897"/>
    </source>
</evidence>
<gene>
    <name evidence="2" type="ORF">GGQ72_000769</name>
</gene>
<evidence type="ECO:0008006" key="4">
    <source>
        <dbReference type="Google" id="ProtNLM"/>
    </source>
</evidence>
<keyword evidence="1" id="KW-0812">Transmembrane</keyword>
<dbReference type="Proteomes" id="UP000519897">
    <property type="component" value="Unassembled WGS sequence"/>
</dbReference>
<organism evidence="2 3">
    <name type="scientific">Rhizobium rhizoryzae</name>
    <dbReference type="NCBI Taxonomy" id="451876"/>
    <lineage>
        <taxon>Bacteria</taxon>
        <taxon>Pseudomonadati</taxon>
        <taxon>Pseudomonadota</taxon>
        <taxon>Alphaproteobacteria</taxon>
        <taxon>Hyphomicrobiales</taxon>
        <taxon>Rhizobiaceae</taxon>
        <taxon>Rhizobium/Agrobacterium group</taxon>
        <taxon>Rhizobium</taxon>
    </lineage>
</organism>
<evidence type="ECO:0000313" key="2">
    <source>
        <dbReference type="EMBL" id="MBB4142270.1"/>
    </source>
</evidence>
<dbReference type="EMBL" id="JACIEC010000001">
    <property type="protein sequence ID" value="MBB4142270.1"/>
    <property type="molecule type" value="Genomic_DNA"/>
</dbReference>
<dbReference type="RefSeq" id="WP_062554606.1">
    <property type="nucleotide sequence ID" value="NZ_CP049250.1"/>
</dbReference>
<dbReference type="AlphaFoldDB" id="A0A7W6PNT6"/>
<keyword evidence="1" id="KW-1133">Transmembrane helix</keyword>
<name>A0A7W6PNT6_9HYPH</name>
<reference evidence="2 3" key="1">
    <citation type="submission" date="2020-08" db="EMBL/GenBank/DDBJ databases">
        <title>Genomic Encyclopedia of Type Strains, Phase IV (KMG-IV): sequencing the most valuable type-strain genomes for metagenomic binning, comparative biology and taxonomic classification.</title>
        <authorList>
            <person name="Goeker M."/>
        </authorList>
    </citation>
    <scope>NUCLEOTIDE SEQUENCE [LARGE SCALE GENOMIC DNA]</scope>
    <source>
        <strain evidence="2 3">DSM 29514</strain>
    </source>
</reference>
<sequence>MVVQAGLVRHLSMLVCVVAIPMGLAGCNSFALDDGIPNTSPPAVVVGPQNAPRPASLTLKSTGTYPTFGKPLTAANTQIDDQQYTSAETQLSSLAKAKARGAISEAEYQRRVNALRKLSEDQTSSATAPATN</sequence>
<keyword evidence="1" id="KW-0472">Membrane</keyword>
<comment type="caution">
    <text evidence="2">The sequence shown here is derived from an EMBL/GenBank/DDBJ whole genome shotgun (WGS) entry which is preliminary data.</text>
</comment>
<keyword evidence="3" id="KW-1185">Reference proteome</keyword>
<evidence type="ECO:0000256" key="1">
    <source>
        <dbReference type="SAM" id="Phobius"/>
    </source>
</evidence>
<feature type="transmembrane region" description="Helical" evidence="1">
    <location>
        <begin position="12"/>
        <end position="32"/>
    </location>
</feature>